<gene>
    <name evidence="1" type="ORF">O1G22_27485</name>
</gene>
<dbReference type="RefSeq" id="WP_270083767.1">
    <property type="nucleotide sequence ID" value="NZ_CP115300.1"/>
</dbReference>
<sequence length="124" mass="13365">MADSPWAALSSVERDLMVSASEAWGILAYATSGKDEDGHAVDLPSIVLGLVDHGWAHVHRIERAPDGQAGAAYGPPIPRAEIPEVLKDPAIWDDPDDPDWIGAVTLSATETWRALDRQHGYTAE</sequence>
<name>A0ABY7P6X7_9ACTN</name>
<keyword evidence="2" id="KW-1185">Reference proteome</keyword>
<protein>
    <submittedName>
        <fullName evidence="1">Uncharacterized protein</fullName>
    </submittedName>
</protein>
<accession>A0ABY7P6X7</accession>
<dbReference type="EMBL" id="CP115300">
    <property type="protein sequence ID" value="WBO66286.1"/>
    <property type="molecule type" value="Genomic_DNA"/>
</dbReference>
<evidence type="ECO:0000313" key="2">
    <source>
        <dbReference type="Proteomes" id="UP001212326"/>
    </source>
</evidence>
<reference evidence="1 2" key="1">
    <citation type="submission" date="2022-12" db="EMBL/GenBank/DDBJ databases">
        <authorList>
            <person name="Mo P."/>
        </authorList>
    </citation>
    <scope>NUCLEOTIDE SEQUENCE [LARGE SCALE GENOMIC DNA]</scope>
    <source>
        <strain evidence="1 2">HUAS 2-6</strain>
    </source>
</reference>
<dbReference type="Proteomes" id="UP001212326">
    <property type="component" value="Chromosome"/>
</dbReference>
<proteinExistence type="predicted"/>
<organism evidence="1 2">
    <name type="scientific">Streptomyces camelliae</name>
    <dbReference type="NCBI Taxonomy" id="3004093"/>
    <lineage>
        <taxon>Bacteria</taxon>
        <taxon>Bacillati</taxon>
        <taxon>Actinomycetota</taxon>
        <taxon>Actinomycetes</taxon>
        <taxon>Kitasatosporales</taxon>
        <taxon>Streptomycetaceae</taxon>
        <taxon>Streptomyces</taxon>
    </lineage>
</organism>
<evidence type="ECO:0000313" key="1">
    <source>
        <dbReference type="EMBL" id="WBO66286.1"/>
    </source>
</evidence>